<keyword evidence="3" id="KW-1133">Transmembrane helix</keyword>
<reference evidence="5" key="1">
    <citation type="submission" date="2021-01" db="EMBL/GenBank/DDBJ databases">
        <authorList>
            <person name="Corre E."/>
            <person name="Pelletier E."/>
            <person name="Niang G."/>
            <person name="Scheremetjew M."/>
            <person name="Finn R."/>
            <person name="Kale V."/>
            <person name="Holt S."/>
            <person name="Cochrane G."/>
            <person name="Meng A."/>
            <person name="Brown T."/>
            <person name="Cohen L."/>
        </authorList>
    </citation>
    <scope>NUCLEOTIDE SEQUENCE</scope>
    <source>
        <strain evidence="5">CCMP3105</strain>
    </source>
</reference>
<dbReference type="PANTHER" id="PTHR22901">
    <property type="entry name" value="SIALATE O-ACETYLESTERASE"/>
    <property type="match status" value="1"/>
</dbReference>
<feature type="domain" description="Sialate O-acetylesterase" evidence="4">
    <location>
        <begin position="270"/>
        <end position="474"/>
    </location>
</feature>
<feature type="compositionally biased region" description="Polar residues" evidence="2">
    <location>
        <begin position="707"/>
        <end position="732"/>
    </location>
</feature>
<gene>
    <name evidence="5" type="ORF">AMON00008_LOCUS61059</name>
</gene>
<feature type="transmembrane region" description="Helical" evidence="3">
    <location>
        <begin position="656"/>
        <end position="680"/>
    </location>
</feature>
<dbReference type="SUPFAM" id="SSF52266">
    <property type="entry name" value="SGNH hydrolase"/>
    <property type="match status" value="1"/>
</dbReference>
<feature type="compositionally biased region" description="Basic and acidic residues" evidence="2">
    <location>
        <begin position="795"/>
        <end position="809"/>
    </location>
</feature>
<feature type="compositionally biased region" description="Low complexity" evidence="2">
    <location>
        <begin position="777"/>
        <end position="793"/>
    </location>
</feature>
<evidence type="ECO:0000256" key="1">
    <source>
        <dbReference type="ARBA" id="ARBA00022801"/>
    </source>
</evidence>
<dbReference type="EMBL" id="HBNR01085289">
    <property type="protein sequence ID" value="CAE4662994.1"/>
    <property type="molecule type" value="Transcribed_RNA"/>
</dbReference>
<evidence type="ECO:0000313" key="5">
    <source>
        <dbReference type="EMBL" id="CAE4662994.1"/>
    </source>
</evidence>
<dbReference type="AlphaFoldDB" id="A0A7S4T1N3"/>
<feature type="region of interest" description="Disordered" evidence="2">
    <location>
        <begin position="1"/>
        <end position="21"/>
    </location>
</feature>
<name>A0A7S4T1N3_9DINO</name>
<feature type="region of interest" description="Disordered" evidence="2">
    <location>
        <begin position="707"/>
        <end position="819"/>
    </location>
</feature>
<dbReference type="Pfam" id="PF03629">
    <property type="entry name" value="SASA"/>
    <property type="match status" value="1"/>
</dbReference>
<keyword evidence="3" id="KW-0472">Membrane</keyword>
<dbReference type="GO" id="GO:0001681">
    <property type="term" value="F:sialate O-acetylesterase activity"/>
    <property type="evidence" value="ECO:0007669"/>
    <property type="project" value="InterPro"/>
</dbReference>
<protein>
    <recommendedName>
        <fullName evidence="4">Sialate O-acetylesterase domain-containing protein</fullName>
    </recommendedName>
</protein>
<evidence type="ECO:0000256" key="3">
    <source>
        <dbReference type="SAM" id="Phobius"/>
    </source>
</evidence>
<dbReference type="InterPro" id="IPR039329">
    <property type="entry name" value="SIAE"/>
</dbReference>
<evidence type="ECO:0000259" key="4">
    <source>
        <dbReference type="Pfam" id="PF03629"/>
    </source>
</evidence>
<dbReference type="GO" id="GO:0005975">
    <property type="term" value="P:carbohydrate metabolic process"/>
    <property type="evidence" value="ECO:0007669"/>
    <property type="project" value="TreeGrafter"/>
</dbReference>
<dbReference type="PANTHER" id="PTHR22901:SF0">
    <property type="entry name" value="SIALATE O-ACETYLESTERASE"/>
    <property type="match status" value="1"/>
</dbReference>
<feature type="compositionally biased region" description="Low complexity" evidence="2">
    <location>
        <begin position="1"/>
        <end position="14"/>
    </location>
</feature>
<keyword evidence="3" id="KW-0812">Transmembrane</keyword>
<accession>A0A7S4T1N3</accession>
<organism evidence="5">
    <name type="scientific">Alexandrium monilatum</name>
    <dbReference type="NCBI Taxonomy" id="311494"/>
    <lineage>
        <taxon>Eukaryota</taxon>
        <taxon>Sar</taxon>
        <taxon>Alveolata</taxon>
        <taxon>Dinophyceae</taxon>
        <taxon>Gonyaulacales</taxon>
        <taxon>Pyrocystaceae</taxon>
        <taxon>Alexandrium</taxon>
    </lineage>
</organism>
<dbReference type="Gene3D" id="3.40.50.1110">
    <property type="entry name" value="SGNH hydrolase"/>
    <property type="match status" value="1"/>
</dbReference>
<proteinExistence type="predicted"/>
<dbReference type="InterPro" id="IPR036514">
    <property type="entry name" value="SGNH_hydro_sf"/>
</dbReference>
<dbReference type="InterPro" id="IPR005181">
    <property type="entry name" value="SASA"/>
</dbReference>
<feature type="region of interest" description="Disordered" evidence="2">
    <location>
        <begin position="613"/>
        <end position="632"/>
    </location>
</feature>
<keyword evidence="1" id="KW-0378">Hydrolase</keyword>
<evidence type="ECO:0000256" key="2">
    <source>
        <dbReference type="SAM" id="MobiDB-lite"/>
    </source>
</evidence>
<sequence>MSRALALPAGRPDAGAGGGRLRRPSGLRPLLLLGLGALELPRGCRARQPRLSNVFQSHMVLQRGRPIEVWGFYAKHGETLDVMLNYEVSLGGQVGWAEAVVGEDGTWRANLGTPPPHVVGKQLRLALTRRGDEEPAQVLEDIVLGDVYLFSGQSNVDLPVSYVHQFNYQGEVEEEHFAEEMGQSGRLRLMIVPSHCGLRYHDGVLSSEFLNVQECRPCPPPFTKDKVLLADVNSCNLLGGHTDVYGYCTCDSLRWTRPSGALVRGFSAVAWFFGKALLETHVADGVPIGLVRSSWGATNIVVWSGPDALAKCPQEGQVPTSFAPYVKSSLWGHMIHPLRGVQFSAVIWVHGARNVGGLTPYMGGTYYACALQALIQDWRDKLEQLNLPFLIVEIPVYCNELDYRTWHTWCDDRASKLKFPDEHLPEMRIAQNQAESLPNVYVVSVMDEGSLKKAMGGAIHSERKPELGRRLALAARAAVYRDADVVWSGPTATFAWESDRNEVSVCFDTRGGGSLFLNESAICPSVVLPVYCTGATFELLSSGAWNTPVLVTVSGATAVLKVPPEVGRIERVRYAWSDWPICSVLSEAGMPARIFNIPVHREEAELMAFCPEDGSGAAGSRPSKAKSTTMDGAAVRGAWTTTTTTTAAPPLRDRGALHVIAILGTVIVSLPMLAIVVLAAQWQFAEHHMTGKPMKFHLLDQCNTDTSSEATDFQAPPSGQSSSYTSDTQAPTGQKHKNQVRSRPPSPRVAPLGQKTKVQVGGLVATRGISREVQGQRAASPGSRGGPPDSSRSSAKREGTSHAEEDPLLKHKKESPKSWLRFVKCSGDMPADK</sequence>